<keyword evidence="2" id="KW-0418">Kinase</keyword>
<evidence type="ECO:0000313" key="3">
    <source>
        <dbReference type="Proteomes" id="UP000242188"/>
    </source>
</evidence>
<reference evidence="2 3" key="1">
    <citation type="journal article" date="2017" name="Nat. Ecol. Evol.">
        <title>Scallop genome provides insights into evolution of bilaterian karyotype and development.</title>
        <authorList>
            <person name="Wang S."/>
            <person name="Zhang J."/>
            <person name="Jiao W."/>
            <person name="Li J."/>
            <person name="Xun X."/>
            <person name="Sun Y."/>
            <person name="Guo X."/>
            <person name="Huan P."/>
            <person name="Dong B."/>
            <person name="Zhang L."/>
            <person name="Hu X."/>
            <person name="Sun X."/>
            <person name="Wang J."/>
            <person name="Zhao C."/>
            <person name="Wang Y."/>
            <person name="Wang D."/>
            <person name="Huang X."/>
            <person name="Wang R."/>
            <person name="Lv J."/>
            <person name="Li Y."/>
            <person name="Zhang Z."/>
            <person name="Liu B."/>
            <person name="Lu W."/>
            <person name="Hui Y."/>
            <person name="Liang J."/>
            <person name="Zhou Z."/>
            <person name="Hou R."/>
            <person name="Li X."/>
            <person name="Liu Y."/>
            <person name="Li H."/>
            <person name="Ning X."/>
            <person name="Lin Y."/>
            <person name="Zhao L."/>
            <person name="Xing Q."/>
            <person name="Dou J."/>
            <person name="Li Y."/>
            <person name="Mao J."/>
            <person name="Guo H."/>
            <person name="Dou H."/>
            <person name="Li T."/>
            <person name="Mu C."/>
            <person name="Jiang W."/>
            <person name="Fu Q."/>
            <person name="Fu X."/>
            <person name="Miao Y."/>
            <person name="Liu J."/>
            <person name="Yu Q."/>
            <person name="Li R."/>
            <person name="Liao H."/>
            <person name="Li X."/>
            <person name="Kong Y."/>
            <person name="Jiang Z."/>
            <person name="Chourrout D."/>
            <person name="Li R."/>
            <person name="Bao Z."/>
        </authorList>
    </citation>
    <scope>NUCLEOTIDE SEQUENCE [LARGE SCALE GENOMIC DNA]</scope>
    <source>
        <strain evidence="2 3">PY_sf001</strain>
    </source>
</reference>
<name>A0A210QMK5_MIZYE</name>
<dbReference type="GO" id="GO:0016301">
    <property type="term" value="F:kinase activity"/>
    <property type="evidence" value="ECO:0007669"/>
    <property type="project" value="UniProtKB-KW"/>
</dbReference>
<organism evidence="2 3">
    <name type="scientific">Mizuhopecten yessoensis</name>
    <name type="common">Japanese scallop</name>
    <name type="synonym">Patinopecten yessoensis</name>
    <dbReference type="NCBI Taxonomy" id="6573"/>
    <lineage>
        <taxon>Eukaryota</taxon>
        <taxon>Metazoa</taxon>
        <taxon>Spiralia</taxon>
        <taxon>Lophotrochozoa</taxon>
        <taxon>Mollusca</taxon>
        <taxon>Bivalvia</taxon>
        <taxon>Autobranchia</taxon>
        <taxon>Pteriomorphia</taxon>
        <taxon>Pectinida</taxon>
        <taxon>Pectinoidea</taxon>
        <taxon>Pectinidae</taxon>
        <taxon>Mizuhopecten</taxon>
    </lineage>
</organism>
<dbReference type="Proteomes" id="UP000242188">
    <property type="component" value="Unassembled WGS sequence"/>
</dbReference>
<evidence type="ECO:0000259" key="1">
    <source>
        <dbReference type="SMART" id="SM00952"/>
    </source>
</evidence>
<keyword evidence="2" id="KW-0808">Transferase</keyword>
<comment type="caution">
    <text evidence="2">The sequence shown here is derived from an EMBL/GenBank/DDBJ whole genome shotgun (WGS) entry which is preliminary data.</text>
</comment>
<gene>
    <name evidence="2" type="ORF">KP79_PYT04031</name>
</gene>
<dbReference type="SMART" id="SM00952">
    <property type="entry name" value="RAP"/>
    <property type="match status" value="1"/>
</dbReference>
<accession>A0A210QMK5</accession>
<dbReference type="AlphaFoldDB" id="A0A210QMK5"/>
<dbReference type="OrthoDB" id="9985850at2759"/>
<sequence length="643" mass="75064">MIMAVWRTSFHRILNKGMGLYSQTPFYLGRLFHSYKIQRSMRDGKMFNCLHRNQTLHPLSGCSIHRQFYLGCGESKQKKIEQMCSKEVIKTIKCRPYAKVTEEMIFWCRKLWPEFKNNDWSKELKKRKKWTVKKIEDSAVRNFKTLSYNQTMDTICFCVKFHSYICHDLLSVFLESVGSNMQKDSMVWDPKSVSQLMFCVFVYGYTSEPVFRQVEKGLENHLEEYSLFEAEMVLSAFKRCGMIFTSFTVIQTFWSLFFRFCDLEPSHPQYTMPSMYLRQMSRYMSYLNSVEQLQAIGNYGCSVEKVECLITVIMCLSSAKFHHAKFVHHVIEQIENSTRRGSSIRIKSLAILCEFVANYGLDESETYTHCFDNLLTLYELSSDMAPMSKKYFPVLKVSSDGKRRSDHILHQSDDIFSPLKLVTGMMIAGKFPSAVISRCFSASARGNRKAFSFEEYGLQLLQTCIDIEYPDYKGHQMTRFMLEETATDKLPKDLPSTQKNYLQNLVWTSVKNIMDVNLVHNHKLLPYANKVMEIRLDEENRPTTFDPVPYHKLPSTFKHSHIGIAILVYNKRQTTYNGGYPLGMLRLQKRHLKILGYNVIEVPVLSIKELKSDDAERNMTDMLRNKLEKDCNVVLEEGRTQIL</sequence>
<feature type="domain" description="RAP" evidence="1">
    <location>
        <begin position="566"/>
        <end position="623"/>
    </location>
</feature>
<dbReference type="InterPro" id="IPR013584">
    <property type="entry name" value="RAP"/>
</dbReference>
<keyword evidence="3" id="KW-1185">Reference proteome</keyword>
<protein>
    <submittedName>
        <fullName evidence="2">FAST kinase domain-containing protein 3</fullName>
    </submittedName>
</protein>
<proteinExistence type="predicted"/>
<dbReference type="EMBL" id="NEDP02002897">
    <property type="protein sequence ID" value="OWF49941.1"/>
    <property type="molecule type" value="Genomic_DNA"/>
</dbReference>
<evidence type="ECO:0000313" key="2">
    <source>
        <dbReference type="EMBL" id="OWF49941.1"/>
    </source>
</evidence>